<reference evidence="3" key="2">
    <citation type="submission" date="2019-06" db="EMBL/GenBank/DDBJ databases">
        <title>Genomics analysis of Aphanomyces spp. identifies a new class of oomycete effector associated with host adaptation.</title>
        <authorList>
            <person name="Gaulin E."/>
        </authorList>
    </citation>
    <scope>NUCLEOTIDE SEQUENCE</scope>
    <source>
        <strain evidence="3">CBS 578.67</strain>
    </source>
</reference>
<proteinExistence type="predicted"/>
<evidence type="ECO:0000256" key="1">
    <source>
        <dbReference type="SAM" id="Phobius"/>
    </source>
</evidence>
<dbReference type="EMBL" id="VJMH01000091">
    <property type="protein sequence ID" value="KAF0719122.1"/>
    <property type="molecule type" value="Genomic_DNA"/>
</dbReference>
<evidence type="ECO:0000313" key="3">
    <source>
        <dbReference type="EMBL" id="KAF0719122.1"/>
    </source>
</evidence>
<keyword evidence="5" id="KW-1185">Reference proteome</keyword>
<dbReference type="AlphaFoldDB" id="A0A485K9V3"/>
<feature type="signal peptide" evidence="2">
    <location>
        <begin position="1"/>
        <end position="19"/>
    </location>
</feature>
<organism evidence="4 5">
    <name type="scientific">Aphanomyces stellatus</name>
    <dbReference type="NCBI Taxonomy" id="120398"/>
    <lineage>
        <taxon>Eukaryota</taxon>
        <taxon>Sar</taxon>
        <taxon>Stramenopiles</taxon>
        <taxon>Oomycota</taxon>
        <taxon>Saprolegniomycetes</taxon>
        <taxon>Saprolegniales</taxon>
        <taxon>Verrucalvaceae</taxon>
        <taxon>Aphanomyces</taxon>
    </lineage>
</organism>
<feature type="transmembrane region" description="Helical" evidence="1">
    <location>
        <begin position="130"/>
        <end position="148"/>
    </location>
</feature>
<sequence>MSLLRTLAALSWLIWGVLHLWVGQNGYVTWVAGPKVQWESLVGGDKVPHAAFVHTKDPATAFAHSQLIFNFTNDVGGYGVLGVFIAFAIFFKSPADHFAYWVGVIILGIADLSFLFIMVVGGVIHASFEVVLGPAIWFVAVVLTPFALDWSPKKTKTT</sequence>
<evidence type="ECO:0000313" key="5">
    <source>
        <dbReference type="Proteomes" id="UP000332933"/>
    </source>
</evidence>
<evidence type="ECO:0000313" key="4">
    <source>
        <dbReference type="EMBL" id="VFT78479.1"/>
    </source>
</evidence>
<dbReference type="OrthoDB" id="10489510at2759"/>
<evidence type="ECO:0000256" key="2">
    <source>
        <dbReference type="SAM" id="SignalP"/>
    </source>
</evidence>
<dbReference type="EMBL" id="CAADRA010000091">
    <property type="protein sequence ID" value="VFT78479.1"/>
    <property type="molecule type" value="Genomic_DNA"/>
</dbReference>
<protein>
    <submittedName>
        <fullName evidence="4">Aste57867_1260 protein</fullName>
    </submittedName>
</protein>
<dbReference type="Proteomes" id="UP000332933">
    <property type="component" value="Unassembled WGS sequence"/>
</dbReference>
<feature type="transmembrane region" description="Helical" evidence="1">
    <location>
        <begin position="75"/>
        <end position="91"/>
    </location>
</feature>
<keyword evidence="1" id="KW-1133">Transmembrane helix</keyword>
<accession>A0A485K9V3</accession>
<keyword evidence="2" id="KW-0732">Signal</keyword>
<keyword evidence="1" id="KW-0472">Membrane</keyword>
<name>A0A485K9V3_9STRA</name>
<feature type="transmembrane region" description="Helical" evidence="1">
    <location>
        <begin position="98"/>
        <end position="124"/>
    </location>
</feature>
<keyword evidence="1" id="KW-0812">Transmembrane</keyword>
<gene>
    <name evidence="4" type="primary">Aste57867_1260</name>
    <name evidence="3" type="ORF">As57867_001259</name>
    <name evidence="4" type="ORF">ASTE57867_1260</name>
</gene>
<feature type="chain" id="PRO_5036115934" evidence="2">
    <location>
        <begin position="20"/>
        <end position="158"/>
    </location>
</feature>
<reference evidence="4 5" key="1">
    <citation type="submission" date="2019-03" db="EMBL/GenBank/DDBJ databases">
        <authorList>
            <person name="Gaulin E."/>
            <person name="Dumas B."/>
        </authorList>
    </citation>
    <scope>NUCLEOTIDE SEQUENCE [LARGE SCALE GENOMIC DNA]</scope>
    <source>
        <strain evidence="4">CBS 568.67</strain>
    </source>
</reference>